<sequence length="55" mass="6335">MFLYIGLLANTHIQHCYPMFLLVDSQRTFYMVNSQLVLDSMGARYYTSLTPASVI</sequence>
<proteinExistence type="predicted"/>
<name>A0A0B7B3U8_9EUPU</name>
<gene>
    <name evidence="1" type="primary">ORF161125</name>
</gene>
<protein>
    <submittedName>
        <fullName evidence="1">Uncharacterized protein</fullName>
    </submittedName>
</protein>
<dbReference type="AlphaFoldDB" id="A0A0B7B3U8"/>
<evidence type="ECO:0000313" key="1">
    <source>
        <dbReference type="EMBL" id="CEK87733.1"/>
    </source>
</evidence>
<organism evidence="1">
    <name type="scientific">Arion vulgaris</name>
    <dbReference type="NCBI Taxonomy" id="1028688"/>
    <lineage>
        <taxon>Eukaryota</taxon>
        <taxon>Metazoa</taxon>
        <taxon>Spiralia</taxon>
        <taxon>Lophotrochozoa</taxon>
        <taxon>Mollusca</taxon>
        <taxon>Gastropoda</taxon>
        <taxon>Heterobranchia</taxon>
        <taxon>Euthyneura</taxon>
        <taxon>Panpulmonata</taxon>
        <taxon>Eupulmonata</taxon>
        <taxon>Stylommatophora</taxon>
        <taxon>Helicina</taxon>
        <taxon>Arionoidea</taxon>
        <taxon>Arionidae</taxon>
        <taxon>Arion</taxon>
    </lineage>
</organism>
<dbReference type="EMBL" id="HACG01040868">
    <property type="protein sequence ID" value="CEK87733.1"/>
    <property type="molecule type" value="Transcribed_RNA"/>
</dbReference>
<accession>A0A0B7B3U8</accession>
<reference evidence="1" key="1">
    <citation type="submission" date="2014-12" db="EMBL/GenBank/DDBJ databases">
        <title>Insight into the proteome of Arion vulgaris.</title>
        <authorList>
            <person name="Aradska J."/>
            <person name="Bulat T."/>
            <person name="Smidak R."/>
            <person name="Sarate P."/>
            <person name="Gangsoo J."/>
            <person name="Sialana F."/>
            <person name="Bilban M."/>
            <person name="Lubec G."/>
        </authorList>
    </citation>
    <scope>NUCLEOTIDE SEQUENCE</scope>
    <source>
        <tissue evidence="1">Skin</tissue>
    </source>
</reference>